<feature type="transmembrane region" description="Helical" evidence="14">
    <location>
        <begin position="25"/>
        <end position="50"/>
    </location>
</feature>
<evidence type="ECO:0000256" key="10">
    <source>
        <dbReference type="ARBA" id="ARBA00023170"/>
    </source>
</evidence>
<keyword evidence="4 13" id="KW-0812">Transmembrane</keyword>
<evidence type="ECO:0000256" key="9">
    <source>
        <dbReference type="ARBA" id="ARBA00023157"/>
    </source>
</evidence>
<keyword evidence="12 13" id="KW-0807">Transducer</keyword>
<dbReference type="PRINTS" id="PR00237">
    <property type="entry name" value="GPCRRHODOPSN"/>
</dbReference>
<keyword evidence="3 14" id="KW-0716">Sensory transduction</keyword>
<keyword evidence="11" id="KW-0325">Glycoprotein</keyword>
<dbReference type="FunFam" id="1.20.1070.10:FF:000010">
    <property type="entry name" value="Olfactory receptor"/>
    <property type="match status" value="1"/>
</dbReference>
<feature type="transmembrane region" description="Helical" evidence="14">
    <location>
        <begin position="62"/>
        <end position="81"/>
    </location>
</feature>
<dbReference type="PANTHER" id="PTHR24242:SF253">
    <property type="entry name" value="OLFACTORY RECEPTOR-RELATED"/>
    <property type="match status" value="1"/>
</dbReference>
<protein>
    <recommendedName>
        <fullName evidence="14">Olfactory receptor</fullName>
    </recommendedName>
</protein>
<dbReference type="SUPFAM" id="SSF81321">
    <property type="entry name" value="Family A G protein-coupled receptor-like"/>
    <property type="match status" value="1"/>
</dbReference>
<proteinExistence type="inferred from homology"/>
<keyword evidence="6 14" id="KW-1133">Transmembrane helix</keyword>
<dbReference type="InterPro" id="IPR000276">
    <property type="entry name" value="GPCR_Rhodpsn"/>
</dbReference>
<keyword evidence="5 14" id="KW-0552">Olfaction</keyword>
<evidence type="ECO:0000256" key="4">
    <source>
        <dbReference type="ARBA" id="ARBA00022692"/>
    </source>
</evidence>
<feature type="transmembrane region" description="Helical" evidence="14">
    <location>
        <begin position="142"/>
        <end position="168"/>
    </location>
</feature>
<evidence type="ECO:0000313" key="17">
    <source>
        <dbReference type="Proteomes" id="UP000824782"/>
    </source>
</evidence>
<evidence type="ECO:0000256" key="5">
    <source>
        <dbReference type="ARBA" id="ARBA00022725"/>
    </source>
</evidence>
<dbReference type="Proteomes" id="UP000824782">
    <property type="component" value="Unassembled WGS sequence"/>
</dbReference>
<evidence type="ECO:0000256" key="8">
    <source>
        <dbReference type="ARBA" id="ARBA00023136"/>
    </source>
</evidence>
<feature type="transmembrane region" description="Helical" evidence="14">
    <location>
        <begin position="101"/>
        <end position="122"/>
    </location>
</feature>
<keyword evidence="2 14" id="KW-1003">Cell membrane</keyword>
<dbReference type="PANTHER" id="PTHR24242">
    <property type="entry name" value="G-PROTEIN COUPLED RECEPTOR"/>
    <property type="match status" value="1"/>
</dbReference>
<evidence type="ECO:0000256" key="1">
    <source>
        <dbReference type="ARBA" id="ARBA00004651"/>
    </source>
</evidence>
<keyword evidence="7 13" id="KW-0297">G-protein coupled receptor</keyword>
<dbReference type="Gene3D" id="1.20.1070.10">
    <property type="entry name" value="Rhodopsin 7-helix transmembrane proteins"/>
    <property type="match status" value="1"/>
</dbReference>
<dbReference type="PROSITE" id="PS00237">
    <property type="entry name" value="G_PROTEIN_RECEP_F1_1"/>
    <property type="match status" value="1"/>
</dbReference>
<comment type="similarity">
    <text evidence="13">Belongs to the G-protein coupled receptor 1 family.</text>
</comment>
<evidence type="ECO:0000256" key="6">
    <source>
        <dbReference type="ARBA" id="ARBA00022989"/>
    </source>
</evidence>
<evidence type="ECO:0000256" key="2">
    <source>
        <dbReference type="ARBA" id="ARBA00022475"/>
    </source>
</evidence>
<keyword evidence="10 13" id="KW-0675">Receptor</keyword>
<dbReference type="InterPro" id="IPR050939">
    <property type="entry name" value="Olfactory_GPCR1"/>
</dbReference>
<feature type="domain" description="G-protein coupled receptors family 1 profile" evidence="15">
    <location>
        <begin position="43"/>
        <end position="289"/>
    </location>
</feature>
<evidence type="ECO:0000256" key="11">
    <source>
        <dbReference type="ARBA" id="ARBA00023180"/>
    </source>
</evidence>
<dbReference type="GO" id="GO:0004930">
    <property type="term" value="F:G protein-coupled receptor activity"/>
    <property type="evidence" value="ECO:0007669"/>
    <property type="project" value="UniProtKB-KW"/>
</dbReference>
<evidence type="ECO:0000256" key="7">
    <source>
        <dbReference type="ARBA" id="ARBA00023040"/>
    </source>
</evidence>
<keyword evidence="17" id="KW-1185">Reference proteome</keyword>
<dbReference type="GO" id="GO:0004984">
    <property type="term" value="F:olfactory receptor activity"/>
    <property type="evidence" value="ECO:0007669"/>
    <property type="project" value="InterPro"/>
</dbReference>
<dbReference type="InterPro" id="IPR000725">
    <property type="entry name" value="Olfact_rcpt"/>
</dbReference>
<evidence type="ECO:0000313" key="16">
    <source>
        <dbReference type="EMBL" id="KAG8546932.1"/>
    </source>
</evidence>
<dbReference type="PRINTS" id="PR00245">
    <property type="entry name" value="OLFACTORYR"/>
</dbReference>
<keyword evidence="9" id="KW-1015">Disulfide bond</keyword>
<organism evidence="16 17">
    <name type="scientific">Engystomops pustulosus</name>
    <name type="common">Tungara frog</name>
    <name type="synonym">Physalaemus pustulosus</name>
    <dbReference type="NCBI Taxonomy" id="76066"/>
    <lineage>
        <taxon>Eukaryota</taxon>
        <taxon>Metazoa</taxon>
        <taxon>Chordata</taxon>
        <taxon>Craniata</taxon>
        <taxon>Vertebrata</taxon>
        <taxon>Euteleostomi</taxon>
        <taxon>Amphibia</taxon>
        <taxon>Batrachia</taxon>
        <taxon>Anura</taxon>
        <taxon>Neobatrachia</taxon>
        <taxon>Hyloidea</taxon>
        <taxon>Leptodactylidae</taxon>
        <taxon>Leiuperinae</taxon>
        <taxon>Engystomops</taxon>
    </lineage>
</organism>
<reference evidence="16" key="1">
    <citation type="thesis" date="2020" institute="ProQuest LLC" country="789 East Eisenhower Parkway, Ann Arbor, MI, USA">
        <title>Comparative Genomics and Chromosome Evolution.</title>
        <authorList>
            <person name="Mudd A.B."/>
        </authorList>
    </citation>
    <scope>NUCLEOTIDE SEQUENCE</scope>
    <source>
        <strain evidence="16">237g6f4</strain>
        <tissue evidence="16">Blood</tissue>
    </source>
</reference>
<feature type="transmembrane region" description="Helical" evidence="14">
    <location>
        <begin position="275"/>
        <end position="292"/>
    </location>
</feature>
<evidence type="ECO:0000256" key="13">
    <source>
        <dbReference type="RuleBase" id="RU000688"/>
    </source>
</evidence>
<dbReference type="EMBL" id="WNYA01000893">
    <property type="protein sequence ID" value="KAG8546932.1"/>
    <property type="molecule type" value="Genomic_DNA"/>
</dbReference>
<dbReference type="InterPro" id="IPR017452">
    <property type="entry name" value="GPCR_Rhodpsn_7TM"/>
</dbReference>
<dbReference type="PROSITE" id="PS50262">
    <property type="entry name" value="G_PROTEIN_RECEP_F1_2"/>
    <property type="match status" value="1"/>
</dbReference>
<evidence type="ECO:0000259" key="15">
    <source>
        <dbReference type="PROSITE" id="PS50262"/>
    </source>
</evidence>
<dbReference type="Pfam" id="PF13853">
    <property type="entry name" value="7tm_4"/>
    <property type="match status" value="1"/>
</dbReference>
<dbReference type="AlphaFoldDB" id="A0AAV6ZHV7"/>
<gene>
    <name evidence="16" type="ORF">GDO81_029504</name>
</gene>
<feature type="transmembrane region" description="Helical" evidence="14">
    <location>
        <begin position="244"/>
        <end position="263"/>
    </location>
</feature>
<name>A0AAV6ZHV7_ENGPU</name>
<evidence type="ECO:0000256" key="14">
    <source>
        <dbReference type="RuleBase" id="RU363047"/>
    </source>
</evidence>
<comment type="subcellular location">
    <subcellularLocation>
        <location evidence="1 14">Cell membrane</location>
        <topology evidence="1 14">Multi-pass membrane protein</topology>
    </subcellularLocation>
</comment>
<dbReference type="GO" id="GO:0005886">
    <property type="term" value="C:plasma membrane"/>
    <property type="evidence" value="ECO:0007669"/>
    <property type="project" value="UniProtKB-SubCell"/>
</dbReference>
<comment type="caution">
    <text evidence="16">The sequence shown here is derived from an EMBL/GenBank/DDBJ whole genome shotgun (WGS) entry which is preliminary data.</text>
</comment>
<sequence length="314" mass="35807">MNTQSHNFSVVNKILLLGFQRFENLTLLIFFLLLLIYCVTICGNLLIIAVVSSSRSLHSPMYFFLTQLSFSDILLSTTILPNMLRVVLNEGSYLSVTGCLIQFYFFAGSVALECLFLTVMSYDRYQAICNPLHYVSVIDLKFCIKVVLLFWFIVFLLVLIFSVSFSYLDFCGPNVIDHFFCDLDPILQLSCSDTFLIKMEDIILVIPLAITPFTIIIVFYVYIITTIVKIPTVTGRKKTFSTCSSHLTVVSVFYLSLSIIYLFPSEGIVKKILSLFYTILTPLLNPMIYSLSNRDVKRAIKKMMTIKNLVLVKC</sequence>
<feature type="transmembrane region" description="Helical" evidence="14">
    <location>
        <begin position="202"/>
        <end position="223"/>
    </location>
</feature>
<accession>A0AAV6ZHV7</accession>
<keyword evidence="8 14" id="KW-0472">Membrane</keyword>
<evidence type="ECO:0000256" key="12">
    <source>
        <dbReference type="ARBA" id="ARBA00023224"/>
    </source>
</evidence>
<evidence type="ECO:0000256" key="3">
    <source>
        <dbReference type="ARBA" id="ARBA00022606"/>
    </source>
</evidence>